<comment type="similarity">
    <text evidence="2">Belongs to the peptidase A1 family.</text>
</comment>
<dbReference type="CDD" id="cd05489">
    <property type="entry name" value="xylanase_inhibitor_I_like"/>
    <property type="match status" value="1"/>
</dbReference>
<dbReference type="FunFam" id="2.40.70.10:FF:000041">
    <property type="entry name" value="Basic 7S globulin"/>
    <property type="match status" value="1"/>
</dbReference>
<dbReference type="SUPFAM" id="SSF50630">
    <property type="entry name" value="Acid proteases"/>
    <property type="match status" value="1"/>
</dbReference>
<keyword evidence="4 5" id="KW-0732">Signal</keyword>
<dbReference type="GO" id="GO:0004190">
    <property type="term" value="F:aspartic-type endopeptidase activity"/>
    <property type="evidence" value="ECO:0007669"/>
    <property type="project" value="InterPro"/>
</dbReference>
<evidence type="ECO:0000256" key="3">
    <source>
        <dbReference type="ARBA" id="ARBA00022525"/>
    </source>
</evidence>
<dbReference type="Gene3D" id="2.40.70.10">
    <property type="entry name" value="Acid Proteases"/>
    <property type="match status" value="2"/>
</dbReference>
<organism evidence="7 8">
    <name type="scientific">Oldenlandia corymbosa var. corymbosa</name>
    <dbReference type="NCBI Taxonomy" id="529605"/>
    <lineage>
        <taxon>Eukaryota</taxon>
        <taxon>Viridiplantae</taxon>
        <taxon>Streptophyta</taxon>
        <taxon>Embryophyta</taxon>
        <taxon>Tracheophyta</taxon>
        <taxon>Spermatophyta</taxon>
        <taxon>Magnoliopsida</taxon>
        <taxon>eudicotyledons</taxon>
        <taxon>Gunneridae</taxon>
        <taxon>Pentapetalae</taxon>
        <taxon>asterids</taxon>
        <taxon>lamiids</taxon>
        <taxon>Gentianales</taxon>
        <taxon>Rubiaceae</taxon>
        <taxon>Rubioideae</taxon>
        <taxon>Spermacoceae</taxon>
        <taxon>Hedyotis-Oldenlandia complex</taxon>
        <taxon>Oldenlandia</taxon>
    </lineage>
</organism>
<dbReference type="InterPro" id="IPR001461">
    <property type="entry name" value="Aspartic_peptidase_A1"/>
</dbReference>
<evidence type="ECO:0000256" key="2">
    <source>
        <dbReference type="ARBA" id="ARBA00007447"/>
    </source>
</evidence>
<dbReference type="PANTHER" id="PTHR47965">
    <property type="entry name" value="ASPARTYL PROTEASE-RELATED"/>
    <property type="match status" value="1"/>
</dbReference>
<evidence type="ECO:0000313" key="7">
    <source>
        <dbReference type="EMBL" id="CAI9107885.1"/>
    </source>
</evidence>
<sequence>MAIKCFISSTYTISLIFLFCFSPAPSVKGQQPLFSPIHKDNSTKLYSIQAYFGTPLQLRNLFLDLGAKYNWLDCTGYQSSTYQHVLYNATLCDELDTRVTGNCTSDIPGPDCSYDACELFPENSVTRKVGDGEILTDTLALPTTNGRNPGNLALDSSFAFGCTNTQLLSGLPSIVTGVAALGRFNFSFPGQVSRAFSSPFVFAICAPSTTSANGVAIYNSFGPYLFLPGIDLSKSLSYTPLLLNPIDTTIITYVRPSNEYFIGLTGIRVNGKPIPINQTLLTINQTTGFGGTKISTSTPYTVLETSIFKTFTTAFKEAADALNLTYAAPRKPFNQCYRTDTTPTTRLGPAVPTIDLLLEDNVVWSIFGANSMVKYGESRWCLGFVDGGLNPHTPIVIGGLQIEDNLLQFDLVSKRLGFSNSLLSRSTNCSNFNFTTSN</sequence>
<dbReference type="Proteomes" id="UP001161247">
    <property type="component" value="Chromosome 5"/>
</dbReference>
<dbReference type="PROSITE" id="PS51767">
    <property type="entry name" value="PEPTIDASE_A1"/>
    <property type="match status" value="1"/>
</dbReference>
<evidence type="ECO:0000256" key="1">
    <source>
        <dbReference type="ARBA" id="ARBA00004239"/>
    </source>
</evidence>
<dbReference type="PANTHER" id="PTHR47965:SF67">
    <property type="entry name" value="BASIC 7S GLOBULIN 2-LIKE"/>
    <property type="match status" value="1"/>
</dbReference>
<dbReference type="Pfam" id="PF14541">
    <property type="entry name" value="TAXi_C"/>
    <property type="match status" value="1"/>
</dbReference>
<dbReference type="InterPro" id="IPR032861">
    <property type="entry name" value="TAXi_N"/>
</dbReference>
<dbReference type="InterPro" id="IPR032799">
    <property type="entry name" value="TAXi_C"/>
</dbReference>
<protein>
    <submittedName>
        <fullName evidence="7">OLC1v1007362C1</fullName>
    </submittedName>
</protein>
<feature type="chain" id="PRO_5043920157" evidence="5">
    <location>
        <begin position="30"/>
        <end position="438"/>
    </location>
</feature>
<comment type="subcellular location">
    <subcellularLocation>
        <location evidence="1">Secreted</location>
        <location evidence="1">Extracellular space</location>
    </subcellularLocation>
</comment>
<proteinExistence type="inferred from homology"/>
<accession>A0AAV1DJC6</accession>
<keyword evidence="8" id="KW-1185">Reference proteome</keyword>
<feature type="signal peptide" evidence="5">
    <location>
        <begin position="1"/>
        <end position="29"/>
    </location>
</feature>
<dbReference type="InterPro" id="IPR033121">
    <property type="entry name" value="PEPTIDASE_A1"/>
</dbReference>
<keyword evidence="3" id="KW-0964">Secreted</keyword>
<dbReference type="GO" id="GO:0005576">
    <property type="term" value="C:extracellular region"/>
    <property type="evidence" value="ECO:0007669"/>
    <property type="project" value="UniProtKB-SubCell"/>
</dbReference>
<evidence type="ECO:0000256" key="5">
    <source>
        <dbReference type="SAM" id="SignalP"/>
    </source>
</evidence>
<dbReference type="AlphaFoldDB" id="A0AAV1DJC6"/>
<dbReference type="InterPro" id="IPR021109">
    <property type="entry name" value="Peptidase_aspartic_dom_sf"/>
</dbReference>
<feature type="domain" description="Peptidase A1" evidence="6">
    <location>
        <begin position="46"/>
        <end position="419"/>
    </location>
</feature>
<evidence type="ECO:0000256" key="4">
    <source>
        <dbReference type="ARBA" id="ARBA00022729"/>
    </source>
</evidence>
<evidence type="ECO:0000313" key="8">
    <source>
        <dbReference type="Proteomes" id="UP001161247"/>
    </source>
</evidence>
<name>A0AAV1DJC6_OLDCO</name>
<evidence type="ECO:0000259" key="6">
    <source>
        <dbReference type="PROSITE" id="PS51767"/>
    </source>
</evidence>
<reference evidence="7" key="1">
    <citation type="submission" date="2023-03" db="EMBL/GenBank/DDBJ databases">
        <authorList>
            <person name="Julca I."/>
        </authorList>
    </citation>
    <scope>NUCLEOTIDE SEQUENCE</scope>
</reference>
<dbReference type="Pfam" id="PF14543">
    <property type="entry name" value="TAXi_N"/>
    <property type="match status" value="1"/>
</dbReference>
<gene>
    <name evidence="7" type="ORF">OLC1_LOCUS16081</name>
</gene>
<dbReference type="GO" id="GO:0006508">
    <property type="term" value="P:proteolysis"/>
    <property type="evidence" value="ECO:0007669"/>
    <property type="project" value="InterPro"/>
</dbReference>
<dbReference type="EMBL" id="OX459122">
    <property type="protein sequence ID" value="CAI9107885.1"/>
    <property type="molecule type" value="Genomic_DNA"/>
</dbReference>
<dbReference type="InterPro" id="IPR033868">
    <property type="entry name" value="Xylanase_inhibitor_I-like"/>
</dbReference>